<keyword evidence="1" id="KW-0812">Transmembrane</keyword>
<accession>A0A150KD54</accession>
<dbReference type="Proteomes" id="UP000075304">
    <property type="component" value="Unassembled WGS sequence"/>
</dbReference>
<reference evidence="2 3" key="1">
    <citation type="submission" date="2016-01" db="EMBL/GenBank/DDBJ databases">
        <title>Genome Sequences of Twelve Sporeforming Bacillus Species Isolated from Foods.</title>
        <authorList>
            <person name="Berendsen E.M."/>
            <person name="Wells-Bennik M.H."/>
            <person name="Krawcyk A.O."/>
            <person name="De Jong A."/>
            <person name="Holsappel S."/>
            <person name="Eijlander R.T."/>
            <person name="Kuipers O.P."/>
        </authorList>
    </citation>
    <scope>NUCLEOTIDE SEQUENCE [LARGE SCALE GENOMIC DNA]</scope>
    <source>
        <strain evidence="2 3">B4099</strain>
    </source>
</reference>
<sequence length="77" mass="8747">MRVISSCRLIRPLFILYAYAVYFTTIFKSAPHEKTAARNPQAAVFSAITFKTVLYSRISAGAIRGVNRNPTFTLYKR</sequence>
<dbReference type="AlphaFoldDB" id="A0A150KD54"/>
<dbReference type="PATRIC" id="fig|1398.25.peg.3582"/>
<evidence type="ECO:0000313" key="3">
    <source>
        <dbReference type="Proteomes" id="UP000075304"/>
    </source>
</evidence>
<evidence type="ECO:0000313" key="2">
    <source>
        <dbReference type="EMBL" id="KYC67548.1"/>
    </source>
</evidence>
<name>A0A150KD54_HEYCO</name>
<keyword evidence="1" id="KW-0472">Membrane</keyword>
<keyword evidence="1" id="KW-1133">Transmembrane helix</keyword>
<gene>
    <name evidence="2" type="ORF">B4099_2426</name>
</gene>
<evidence type="ECO:0000256" key="1">
    <source>
        <dbReference type="SAM" id="Phobius"/>
    </source>
</evidence>
<organism evidence="2 3">
    <name type="scientific">Heyndrickxia coagulans</name>
    <name type="common">Weizmannia coagulans</name>
    <dbReference type="NCBI Taxonomy" id="1398"/>
    <lineage>
        <taxon>Bacteria</taxon>
        <taxon>Bacillati</taxon>
        <taxon>Bacillota</taxon>
        <taxon>Bacilli</taxon>
        <taxon>Bacillales</taxon>
        <taxon>Bacillaceae</taxon>
        <taxon>Heyndrickxia</taxon>
    </lineage>
</organism>
<feature type="transmembrane region" description="Helical" evidence="1">
    <location>
        <begin position="12"/>
        <end position="30"/>
    </location>
</feature>
<comment type="caution">
    <text evidence="2">The sequence shown here is derived from an EMBL/GenBank/DDBJ whole genome shotgun (WGS) entry which is preliminary data.</text>
</comment>
<dbReference type="EMBL" id="LQYI01000070">
    <property type="protein sequence ID" value="KYC67548.1"/>
    <property type="molecule type" value="Genomic_DNA"/>
</dbReference>
<protein>
    <submittedName>
        <fullName evidence="2">Uncharacterized protein</fullName>
    </submittedName>
</protein>
<proteinExistence type="predicted"/>